<evidence type="ECO:0000313" key="1">
    <source>
        <dbReference type="EMBL" id="KAL1848511.1"/>
    </source>
</evidence>
<protein>
    <submittedName>
        <fullName evidence="1">Uncharacterized protein</fullName>
    </submittedName>
</protein>
<reference evidence="1 2" key="1">
    <citation type="journal article" date="2024" name="Commun. Biol.">
        <title>Comparative genomic analysis of thermophilic fungi reveals convergent evolutionary adaptations and gene losses.</title>
        <authorList>
            <person name="Steindorff A.S."/>
            <person name="Aguilar-Pontes M.V."/>
            <person name="Robinson A.J."/>
            <person name="Andreopoulos B."/>
            <person name="LaButti K."/>
            <person name="Kuo A."/>
            <person name="Mondo S."/>
            <person name="Riley R."/>
            <person name="Otillar R."/>
            <person name="Haridas S."/>
            <person name="Lipzen A."/>
            <person name="Grimwood J."/>
            <person name="Schmutz J."/>
            <person name="Clum A."/>
            <person name="Reid I.D."/>
            <person name="Moisan M.C."/>
            <person name="Butler G."/>
            <person name="Nguyen T.T.M."/>
            <person name="Dewar K."/>
            <person name="Conant G."/>
            <person name="Drula E."/>
            <person name="Henrissat B."/>
            <person name="Hansel C."/>
            <person name="Singer S."/>
            <person name="Hutchinson M.I."/>
            <person name="de Vries R.P."/>
            <person name="Natvig D.O."/>
            <person name="Powell A.J."/>
            <person name="Tsang A."/>
            <person name="Grigoriev I.V."/>
        </authorList>
    </citation>
    <scope>NUCLEOTIDE SEQUENCE [LARGE SCALE GENOMIC DNA]</scope>
    <source>
        <strain evidence="1 2">ATCC 24622</strain>
    </source>
</reference>
<proteinExistence type="predicted"/>
<organism evidence="1 2">
    <name type="scientific">Phialemonium thermophilum</name>
    <dbReference type="NCBI Taxonomy" id="223376"/>
    <lineage>
        <taxon>Eukaryota</taxon>
        <taxon>Fungi</taxon>
        <taxon>Dikarya</taxon>
        <taxon>Ascomycota</taxon>
        <taxon>Pezizomycotina</taxon>
        <taxon>Sordariomycetes</taxon>
        <taxon>Sordariomycetidae</taxon>
        <taxon>Cephalothecales</taxon>
        <taxon>Cephalothecaceae</taxon>
        <taxon>Phialemonium</taxon>
    </lineage>
</organism>
<gene>
    <name evidence="1" type="ORF">VTK73DRAFT_10122</name>
</gene>
<accession>A0ABR3VYG1</accession>
<dbReference type="Proteomes" id="UP001586593">
    <property type="component" value="Unassembled WGS sequence"/>
</dbReference>
<sequence>MPQCAPQKTKWKNSFRAVSCFFISSKKPIAAAVRGCPRRKPPSLCSRARVRKLYSDRNENGKDDCRRPATRIRRLASHDREAGIQGTTSTGGKGTPCFLVARAATSWTAGQKKKRKKKPSFPSPSITITRLRYAQRVALDERMARRRVEDRIYRIERAI</sequence>
<evidence type="ECO:0000313" key="2">
    <source>
        <dbReference type="Proteomes" id="UP001586593"/>
    </source>
</evidence>
<keyword evidence="2" id="KW-1185">Reference proteome</keyword>
<name>A0ABR3VYG1_9PEZI</name>
<comment type="caution">
    <text evidence="1">The sequence shown here is derived from an EMBL/GenBank/DDBJ whole genome shotgun (WGS) entry which is preliminary data.</text>
</comment>
<dbReference type="EMBL" id="JAZHXJ010000919">
    <property type="protein sequence ID" value="KAL1848511.1"/>
    <property type="molecule type" value="Genomic_DNA"/>
</dbReference>